<feature type="region of interest" description="Disordered" evidence="1">
    <location>
        <begin position="52"/>
        <end position="77"/>
    </location>
</feature>
<dbReference type="HOGENOM" id="CLU_062475_1_0_1"/>
<dbReference type="Proteomes" id="UP000027195">
    <property type="component" value="Unassembled WGS sequence"/>
</dbReference>
<dbReference type="SMART" id="SM00463">
    <property type="entry name" value="SMR"/>
    <property type="match status" value="1"/>
</dbReference>
<dbReference type="PANTHER" id="PTHR47417">
    <property type="entry name" value="SMR DOMAIN-CONTAINING PROTEIN YPL199C"/>
    <property type="match status" value="1"/>
</dbReference>
<organism evidence="4 5">
    <name type="scientific">Botryobasidium botryosum (strain FD-172 SS1)</name>
    <dbReference type="NCBI Taxonomy" id="930990"/>
    <lineage>
        <taxon>Eukaryota</taxon>
        <taxon>Fungi</taxon>
        <taxon>Dikarya</taxon>
        <taxon>Basidiomycota</taxon>
        <taxon>Agaricomycotina</taxon>
        <taxon>Agaricomycetes</taxon>
        <taxon>Cantharellales</taxon>
        <taxon>Botryobasidiaceae</taxon>
        <taxon>Botryobasidium</taxon>
    </lineage>
</organism>
<feature type="chain" id="PRO_5001645262" description="Smr domain-containing protein" evidence="2">
    <location>
        <begin position="17"/>
        <end position="197"/>
    </location>
</feature>
<dbReference type="InterPro" id="IPR013899">
    <property type="entry name" value="DUF1771"/>
</dbReference>
<evidence type="ECO:0000256" key="1">
    <source>
        <dbReference type="SAM" id="MobiDB-lite"/>
    </source>
</evidence>
<evidence type="ECO:0000313" key="5">
    <source>
        <dbReference type="Proteomes" id="UP000027195"/>
    </source>
</evidence>
<proteinExistence type="predicted"/>
<dbReference type="OrthoDB" id="3231855at2759"/>
<dbReference type="InterPro" id="IPR002625">
    <property type="entry name" value="Smr_dom"/>
</dbReference>
<accession>A0A067M556</accession>
<gene>
    <name evidence="4" type="ORF">BOTBODRAFT_163394</name>
</gene>
<keyword evidence="2" id="KW-0732">Signal</keyword>
<sequence>MTAVGVALLSVISACAYFLLKPSAPPEEPFELEPGRAWRRLAREQAELRQQSLEASQAAYTAGRRSEAKRLSERGKEHSRNMVEYNIKAASEIFDAKNPGYSPTALAEIDLHGLHTNEALEYATTHLELCRKKRVSATQIITGRGNRSTSGAKLKPAIEGLLIRTSGIAWNTDSRNEGRLLVIFNPEEEPGWGCTVM</sequence>
<dbReference type="Pfam" id="PF01713">
    <property type="entry name" value="Smr"/>
    <property type="match status" value="1"/>
</dbReference>
<dbReference type="Gene3D" id="3.30.1370.110">
    <property type="match status" value="1"/>
</dbReference>
<dbReference type="STRING" id="930990.A0A067M556"/>
<dbReference type="InterPro" id="IPR053020">
    <property type="entry name" value="Smr_domain_protein"/>
</dbReference>
<feature type="domain" description="Smr" evidence="3">
    <location>
        <begin position="109"/>
        <end position="185"/>
    </location>
</feature>
<evidence type="ECO:0000259" key="3">
    <source>
        <dbReference type="PROSITE" id="PS50828"/>
    </source>
</evidence>
<feature type="compositionally biased region" description="Basic and acidic residues" evidence="1">
    <location>
        <begin position="64"/>
        <end position="77"/>
    </location>
</feature>
<feature type="signal peptide" evidence="2">
    <location>
        <begin position="1"/>
        <end position="16"/>
    </location>
</feature>
<keyword evidence="5" id="KW-1185">Reference proteome</keyword>
<dbReference type="PROSITE" id="PS50828">
    <property type="entry name" value="SMR"/>
    <property type="match status" value="1"/>
</dbReference>
<name>A0A067M556_BOTB1</name>
<dbReference type="SMART" id="SM01162">
    <property type="entry name" value="DUF1771"/>
    <property type="match status" value="1"/>
</dbReference>
<evidence type="ECO:0000313" key="4">
    <source>
        <dbReference type="EMBL" id="KDQ10888.1"/>
    </source>
</evidence>
<protein>
    <recommendedName>
        <fullName evidence="3">Smr domain-containing protein</fullName>
    </recommendedName>
</protein>
<dbReference type="EMBL" id="KL198063">
    <property type="protein sequence ID" value="KDQ10888.1"/>
    <property type="molecule type" value="Genomic_DNA"/>
</dbReference>
<dbReference type="Pfam" id="PF08590">
    <property type="entry name" value="DUF1771"/>
    <property type="match status" value="1"/>
</dbReference>
<dbReference type="AlphaFoldDB" id="A0A067M556"/>
<dbReference type="SUPFAM" id="SSF160443">
    <property type="entry name" value="SMR domain-like"/>
    <property type="match status" value="1"/>
</dbReference>
<reference evidence="5" key="1">
    <citation type="journal article" date="2014" name="Proc. Natl. Acad. Sci. U.S.A.">
        <title>Extensive sampling of basidiomycete genomes demonstrates inadequacy of the white-rot/brown-rot paradigm for wood decay fungi.</title>
        <authorList>
            <person name="Riley R."/>
            <person name="Salamov A.A."/>
            <person name="Brown D.W."/>
            <person name="Nagy L.G."/>
            <person name="Floudas D."/>
            <person name="Held B.W."/>
            <person name="Levasseur A."/>
            <person name="Lombard V."/>
            <person name="Morin E."/>
            <person name="Otillar R."/>
            <person name="Lindquist E.A."/>
            <person name="Sun H."/>
            <person name="LaButti K.M."/>
            <person name="Schmutz J."/>
            <person name="Jabbour D."/>
            <person name="Luo H."/>
            <person name="Baker S.E."/>
            <person name="Pisabarro A.G."/>
            <person name="Walton J.D."/>
            <person name="Blanchette R.A."/>
            <person name="Henrissat B."/>
            <person name="Martin F."/>
            <person name="Cullen D."/>
            <person name="Hibbett D.S."/>
            <person name="Grigoriev I.V."/>
        </authorList>
    </citation>
    <scope>NUCLEOTIDE SEQUENCE [LARGE SCALE GENOMIC DNA]</scope>
    <source>
        <strain evidence="5">FD-172 SS1</strain>
    </source>
</reference>
<evidence type="ECO:0000256" key="2">
    <source>
        <dbReference type="SAM" id="SignalP"/>
    </source>
</evidence>
<dbReference type="InParanoid" id="A0A067M556"/>
<dbReference type="InterPro" id="IPR036063">
    <property type="entry name" value="Smr_dom_sf"/>
</dbReference>
<dbReference type="PANTHER" id="PTHR47417:SF1">
    <property type="entry name" value="SMR DOMAIN-CONTAINING PROTEIN YPL199C"/>
    <property type="match status" value="1"/>
</dbReference>